<accession>A0A8X6X395</accession>
<proteinExistence type="predicted"/>
<dbReference type="OrthoDB" id="6415966at2759"/>
<dbReference type="AlphaFoldDB" id="A0A8X6X395"/>
<keyword evidence="1" id="KW-1133">Transmembrane helix</keyword>
<organism evidence="2 3">
    <name type="scientific">Trichonephila inaurata madagascariensis</name>
    <dbReference type="NCBI Taxonomy" id="2747483"/>
    <lineage>
        <taxon>Eukaryota</taxon>
        <taxon>Metazoa</taxon>
        <taxon>Ecdysozoa</taxon>
        <taxon>Arthropoda</taxon>
        <taxon>Chelicerata</taxon>
        <taxon>Arachnida</taxon>
        <taxon>Araneae</taxon>
        <taxon>Araneomorphae</taxon>
        <taxon>Entelegynae</taxon>
        <taxon>Araneoidea</taxon>
        <taxon>Nephilidae</taxon>
        <taxon>Trichonephila</taxon>
        <taxon>Trichonephila inaurata</taxon>
    </lineage>
</organism>
<keyword evidence="1" id="KW-0812">Transmembrane</keyword>
<feature type="transmembrane region" description="Helical" evidence="1">
    <location>
        <begin position="6"/>
        <end position="26"/>
    </location>
</feature>
<feature type="transmembrane region" description="Helical" evidence="1">
    <location>
        <begin position="170"/>
        <end position="193"/>
    </location>
</feature>
<protein>
    <submittedName>
        <fullName evidence="2">Uncharacterized protein</fullName>
    </submittedName>
</protein>
<comment type="caution">
    <text evidence="2">The sequence shown here is derived from an EMBL/GenBank/DDBJ whole genome shotgun (WGS) entry which is preliminary data.</text>
</comment>
<evidence type="ECO:0000313" key="2">
    <source>
        <dbReference type="EMBL" id="GFY45475.1"/>
    </source>
</evidence>
<dbReference type="Proteomes" id="UP000886998">
    <property type="component" value="Unassembled WGS sequence"/>
</dbReference>
<feature type="transmembrane region" description="Helical" evidence="1">
    <location>
        <begin position="100"/>
        <end position="124"/>
    </location>
</feature>
<feature type="transmembrane region" description="Helical" evidence="1">
    <location>
        <begin position="205"/>
        <end position="224"/>
    </location>
</feature>
<feature type="transmembrane region" description="Helical" evidence="1">
    <location>
        <begin position="279"/>
        <end position="297"/>
    </location>
</feature>
<evidence type="ECO:0000256" key="1">
    <source>
        <dbReference type="SAM" id="Phobius"/>
    </source>
</evidence>
<feature type="transmembrane region" description="Helical" evidence="1">
    <location>
        <begin position="53"/>
        <end position="72"/>
    </location>
</feature>
<keyword evidence="1" id="KW-0472">Membrane</keyword>
<sequence>MYSKNTVLSVCYNISGTILIVLRCALLKNLNQLKYITVLLEEFKVNKATENILWLKVLTALTVLLQIAMLAYKLCIRKQLVYVSSFLFGYKVERESYQDVIAILLDINSLFFSFMPLLTFALFYTTVCYRISCIINRFAETLASKSELNYEILLHSYTKMKSAVIYIDNTVGALVFTTVIYSSCVMCFTLYFVLESNLFIDAINRVIVCHLILIIFSLLMVMSVSASKVEETSSEISSLALTLPKNKQSCFFDQQRFILLAEKGIAMTMWKIVPIRRSFIFSISGILFSYTLMFYNMNPLKKN</sequence>
<evidence type="ECO:0000313" key="3">
    <source>
        <dbReference type="Proteomes" id="UP000886998"/>
    </source>
</evidence>
<reference evidence="2" key="1">
    <citation type="submission" date="2020-08" db="EMBL/GenBank/DDBJ databases">
        <title>Multicomponent nature underlies the extraordinary mechanical properties of spider dragline silk.</title>
        <authorList>
            <person name="Kono N."/>
            <person name="Nakamura H."/>
            <person name="Mori M."/>
            <person name="Yoshida Y."/>
            <person name="Ohtoshi R."/>
            <person name="Malay A.D."/>
            <person name="Moran D.A.P."/>
            <person name="Tomita M."/>
            <person name="Numata K."/>
            <person name="Arakawa K."/>
        </authorList>
    </citation>
    <scope>NUCLEOTIDE SEQUENCE</scope>
</reference>
<keyword evidence="3" id="KW-1185">Reference proteome</keyword>
<gene>
    <name evidence="2" type="primary">AVEN_90892_1</name>
    <name evidence="2" type="ORF">TNIN_137701</name>
</gene>
<dbReference type="EMBL" id="BMAV01004882">
    <property type="protein sequence ID" value="GFY45475.1"/>
    <property type="molecule type" value="Genomic_DNA"/>
</dbReference>
<name>A0A8X6X395_9ARAC</name>